<feature type="transmembrane region" description="Helical" evidence="5">
    <location>
        <begin position="165"/>
        <end position="185"/>
    </location>
</feature>
<keyword evidence="2 5" id="KW-0812">Transmembrane</keyword>
<evidence type="ECO:0000256" key="1">
    <source>
        <dbReference type="ARBA" id="ARBA00004141"/>
    </source>
</evidence>
<dbReference type="InterPro" id="IPR002524">
    <property type="entry name" value="Cation_efflux"/>
</dbReference>
<evidence type="ECO:0000256" key="5">
    <source>
        <dbReference type="SAM" id="Phobius"/>
    </source>
</evidence>
<organism evidence="7 8">
    <name type="scientific">Streptococcus koreensis</name>
    <dbReference type="NCBI Taxonomy" id="2382163"/>
    <lineage>
        <taxon>Bacteria</taxon>
        <taxon>Bacillati</taxon>
        <taxon>Bacillota</taxon>
        <taxon>Bacilli</taxon>
        <taxon>Lactobacillales</taxon>
        <taxon>Streptococcaceae</taxon>
        <taxon>Streptococcus</taxon>
    </lineage>
</organism>
<evidence type="ECO:0000256" key="3">
    <source>
        <dbReference type="ARBA" id="ARBA00022989"/>
    </source>
</evidence>
<dbReference type="InterPro" id="IPR027469">
    <property type="entry name" value="Cation_efflux_TMD_sf"/>
</dbReference>
<evidence type="ECO:0000256" key="4">
    <source>
        <dbReference type="ARBA" id="ARBA00023136"/>
    </source>
</evidence>
<evidence type="ECO:0000256" key="2">
    <source>
        <dbReference type="ARBA" id="ARBA00022692"/>
    </source>
</evidence>
<dbReference type="InterPro" id="IPR058533">
    <property type="entry name" value="Cation_efflux_TM"/>
</dbReference>
<dbReference type="PANTHER" id="PTHR11562:SF17">
    <property type="entry name" value="RE54080P-RELATED"/>
    <property type="match status" value="1"/>
</dbReference>
<proteinExistence type="predicted"/>
<dbReference type="Proteomes" id="UP000277293">
    <property type="component" value="Chromosome"/>
</dbReference>
<dbReference type="NCBIfam" id="TIGR01297">
    <property type="entry name" value="CDF"/>
    <property type="match status" value="1"/>
</dbReference>
<feature type="transmembrane region" description="Helical" evidence="5">
    <location>
        <begin position="140"/>
        <end position="159"/>
    </location>
</feature>
<feature type="transmembrane region" description="Helical" evidence="5">
    <location>
        <begin position="109"/>
        <end position="128"/>
    </location>
</feature>
<evidence type="ECO:0000313" key="8">
    <source>
        <dbReference type="Proteomes" id="UP000277293"/>
    </source>
</evidence>
<gene>
    <name evidence="7" type="ORF">D7D50_08890</name>
</gene>
<comment type="subcellular location">
    <subcellularLocation>
        <location evidence="1">Membrane</location>
        <topology evidence="1">Multi-pass membrane protein</topology>
    </subcellularLocation>
</comment>
<dbReference type="SUPFAM" id="SSF161111">
    <property type="entry name" value="Cation efflux protein transmembrane domain-like"/>
    <property type="match status" value="1"/>
</dbReference>
<evidence type="ECO:0000259" key="6">
    <source>
        <dbReference type="Pfam" id="PF01545"/>
    </source>
</evidence>
<keyword evidence="3 5" id="KW-1133">Transmembrane helix</keyword>
<accession>A0ABM6ZBM3</accession>
<evidence type="ECO:0000313" key="7">
    <source>
        <dbReference type="EMBL" id="AYF94690.1"/>
    </source>
</evidence>
<dbReference type="Gene3D" id="1.20.1510.10">
    <property type="entry name" value="Cation efflux protein transmembrane domain"/>
    <property type="match status" value="1"/>
</dbReference>
<feature type="domain" description="Cation efflux protein transmembrane" evidence="6">
    <location>
        <begin position="7"/>
        <end position="195"/>
    </location>
</feature>
<reference evidence="8" key="1">
    <citation type="submission" date="2018-09" db="EMBL/GenBank/DDBJ databases">
        <title>Complete genome sequence of Streptococcus sp. KCOM 2890 (=JS71).</title>
        <authorList>
            <person name="Kook J.-K."/>
            <person name="Park S.-N."/>
            <person name="Lim Y.K."/>
        </authorList>
    </citation>
    <scope>NUCLEOTIDE SEQUENCE [LARGE SCALE GENOMIC DNA]</scope>
    <source>
        <strain evidence="8">JS71</strain>
    </source>
</reference>
<dbReference type="RefSeq" id="WP_120702041.1">
    <property type="nucleotide sequence ID" value="NZ_CP032620.1"/>
</dbReference>
<sequence length="304" mass="34122">MSSKCAIWLAFLLNFSFAIIEFIFGGLFGSSAVLADSVHDLGDALAIGLSAFLETISNRQEDSRYTLGYKRFSLLGALVTAVILMTGAGMVILENVSKLFHPQPVNDEGLLWLGIIAISVNVLASLVIRKGQTKNESILSLHFLEDTLGWLAVILMAIVLRFTDWYILDPLLSLAISFFILSKAIPRFWSTVKIFLDAVPEGVDIKQVKNDLEQLDHVASINQLNLWTMDGLEKNAIVHVCLKRMEQMVVCKEEIRALLKERGFQNVTIEVDEDLATHRAHKRNIEELEASQSHGHDHHHHHHH</sequence>
<dbReference type="InterPro" id="IPR050681">
    <property type="entry name" value="CDF/SLC30A"/>
</dbReference>
<dbReference type="PANTHER" id="PTHR11562">
    <property type="entry name" value="CATION EFFLUX PROTEIN/ ZINC TRANSPORTER"/>
    <property type="match status" value="1"/>
</dbReference>
<keyword evidence="4 5" id="KW-0472">Membrane</keyword>
<name>A0ABM6ZBM3_9STRE</name>
<keyword evidence="8" id="KW-1185">Reference proteome</keyword>
<feature type="transmembrane region" description="Helical" evidence="5">
    <location>
        <begin position="74"/>
        <end position="93"/>
    </location>
</feature>
<protein>
    <submittedName>
        <fullName evidence="7">Cation transporter</fullName>
    </submittedName>
</protein>
<dbReference type="Pfam" id="PF01545">
    <property type="entry name" value="Cation_efflux"/>
    <property type="match status" value="1"/>
</dbReference>
<dbReference type="EMBL" id="CP032620">
    <property type="protein sequence ID" value="AYF94690.1"/>
    <property type="molecule type" value="Genomic_DNA"/>
</dbReference>